<feature type="domain" description="Glycosyltransferase 2-like" evidence="1">
    <location>
        <begin position="12"/>
        <end position="113"/>
    </location>
</feature>
<comment type="caution">
    <text evidence="2">The sequence shown here is derived from an EMBL/GenBank/DDBJ whole genome shotgun (WGS) entry which is preliminary data.</text>
</comment>
<dbReference type="Gene3D" id="3.90.550.10">
    <property type="entry name" value="Spore Coat Polysaccharide Biosynthesis Protein SpsA, Chain A"/>
    <property type="match status" value="1"/>
</dbReference>
<evidence type="ECO:0000259" key="1">
    <source>
        <dbReference type="Pfam" id="PF00535"/>
    </source>
</evidence>
<proteinExistence type="predicted"/>
<dbReference type="Proteomes" id="UP001521931">
    <property type="component" value="Unassembled WGS sequence"/>
</dbReference>
<accession>A0ABS9Q4F3</accession>
<keyword evidence="3" id="KW-1185">Reference proteome</keyword>
<dbReference type="InterPro" id="IPR001173">
    <property type="entry name" value="Glyco_trans_2-like"/>
</dbReference>
<name>A0ABS9Q4F3_9MICO</name>
<dbReference type="CDD" id="cd00761">
    <property type="entry name" value="Glyco_tranf_GTA_type"/>
    <property type="match status" value="1"/>
</dbReference>
<organism evidence="2 3">
    <name type="scientific">Arsenicicoccus bolidensis</name>
    <dbReference type="NCBI Taxonomy" id="229480"/>
    <lineage>
        <taxon>Bacteria</taxon>
        <taxon>Bacillati</taxon>
        <taxon>Actinomycetota</taxon>
        <taxon>Actinomycetes</taxon>
        <taxon>Micrococcales</taxon>
        <taxon>Intrasporangiaceae</taxon>
        <taxon>Arsenicicoccus</taxon>
    </lineage>
</organism>
<dbReference type="InterPro" id="IPR029044">
    <property type="entry name" value="Nucleotide-diphossugar_trans"/>
</dbReference>
<dbReference type="InterPro" id="IPR050834">
    <property type="entry name" value="Glycosyltransf_2"/>
</dbReference>
<reference evidence="2 3" key="1">
    <citation type="submission" date="2022-02" db="EMBL/GenBank/DDBJ databases">
        <title>Uncovering new skin microbiome diversity through culturing and metagenomics.</title>
        <authorList>
            <person name="Conlan S."/>
            <person name="Deming C."/>
            <person name="Nisc Comparative Sequencing Program N."/>
            <person name="Segre J.A."/>
        </authorList>
    </citation>
    <scope>NUCLEOTIDE SEQUENCE [LARGE SCALE GENOMIC DNA]</scope>
    <source>
        <strain evidence="2 3">ACRQZ</strain>
    </source>
</reference>
<evidence type="ECO:0000313" key="3">
    <source>
        <dbReference type="Proteomes" id="UP001521931"/>
    </source>
</evidence>
<gene>
    <name evidence="2" type="ORF">MHL29_12755</name>
</gene>
<evidence type="ECO:0000313" key="2">
    <source>
        <dbReference type="EMBL" id="MCG7322747.1"/>
    </source>
</evidence>
<dbReference type="PANTHER" id="PTHR43685:SF2">
    <property type="entry name" value="GLYCOSYLTRANSFERASE 2-LIKE DOMAIN-CONTAINING PROTEIN"/>
    <property type="match status" value="1"/>
</dbReference>
<dbReference type="RefSeq" id="WP_239265107.1">
    <property type="nucleotide sequence ID" value="NZ_JAKRCV010000044.1"/>
</dbReference>
<dbReference type="EMBL" id="JAKRCV010000044">
    <property type="protein sequence ID" value="MCG7322747.1"/>
    <property type="molecule type" value="Genomic_DNA"/>
</dbReference>
<sequence>MSDVRGVPATVTVVIPTRGRPRHVVSAVRSALDQTRPPHEVVVVVDGPDPSTEQALAGLDPRVVVVPLLSSGGAAAARNAGVARATGDLIAFLDDDDLWLPAKLQRQWAVLAAATDPWNTVVSTAAFWDTGDGATVWPTRSPRPGEPIAEYLFVRDHAGEGLLATPTILLPRTLAAAHPMDPTMRIHEDLDWFLRLEAAGASFVVLPQPLVRVDASSGRQSLSSQSTWSESLAWSVEHRARLGPRAFSGFVLTEAGRAAVRSDAPLGTRTAILRCAMGGRPRPRDVARYLALNAAPSRLRSWVHARRLGSTS</sequence>
<dbReference type="SUPFAM" id="SSF53448">
    <property type="entry name" value="Nucleotide-diphospho-sugar transferases"/>
    <property type="match status" value="1"/>
</dbReference>
<dbReference type="PANTHER" id="PTHR43685">
    <property type="entry name" value="GLYCOSYLTRANSFERASE"/>
    <property type="match status" value="1"/>
</dbReference>
<protein>
    <submittedName>
        <fullName evidence="2">Glycosyltransferase family 2 protein</fullName>
    </submittedName>
</protein>
<dbReference type="Pfam" id="PF00535">
    <property type="entry name" value="Glycos_transf_2"/>
    <property type="match status" value="1"/>
</dbReference>